<keyword evidence="1" id="KW-0812">Transmembrane</keyword>
<name>A0A660KXS0_9ACTN</name>
<keyword evidence="1" id="KW-1133">Transmembrane helix</keyword>
<evidence type="ECO:0000313" key="2">
    <source>
        <dbReference type="EMBL" id="RKQ86521.1"/>
    </source>
</evidence>
<comment type="caution">
    <text evidence="2">The sequence shown here is derived from an EMBL/GenBank/DDBJ whole genome shotgun (WGS) entry which is preliminary data.</text>
</comment>
<proteinExistence type="predicted"/>
<feature type="transmembrane region" description="Helical" evidence="1">
    <location>
        <begin position="361"/>
        <end position="381"/>
    </location>
</feature>
<evidence type="ECO:0000256" key="1">
    <source>
        <dbReference type="SAM" id="Phobius"/>
    </source>
</evidence>
<keyword evidence="1" id="KW-0472">Membrane</keyword>
<evidence type="ECO:0000313" key="3">
    <source>
        <dbReference type="Proteomes" id="UP000278962"/>
    </source>
</evidence>
<dbReference type="EMBL" id="RBIL01000002">
    <property type="protein sequence ID" value="RKQ86521.1"/>
    <property type="molecule type" value="Genomic_DNA"/>
</dbReference>
<reference evidence="2 3" key="1">
    <citation type="submission" date="2018-10" db="EMBL/GenBank/DDBJ databases">
        <title>Genomic Encyclopedia of Archaeal and Bacterial Type Strains, Phase II (KMG-II): from individual species to whole genera.</title>
        <authorList>
            <person name="Goeker M."/>
        </authorList>
    </citation>
    <scope>NUCLEOTIDE SEQUENCE [LARGE SCALE GENOMIC DNA]</scope>
    <source>
        <strain evidence="2 3">DSM 14954</strain>
    </source>
</reference>
<dbReference type="InterPro" id="IPR029052">
    <property type="entry name" value="Metallo-depent_PP-like"/>
</dbReference>
<dbReference type="Proteomes" id="UP000278962">
    <property type="component" value="Unassembled WGS sequence"/>
</dbReference>
<keyword evidence="3" id="KW-1185">Reference proteome</keyword>
<organism evidence="2 3">
    <name type="scientific">Solirubrobacter pauli</name>
    <dbReference type="NCBI Taxonomy" id="166793"/>
    <lineage>
        <taxon>Bacteria</taxon>
        <taxon>Bacillati</taxon>
        <taxon>Actinomycetota</taxon>
        <taxon>Thermoleophilia</taxon>
        <taxon>Solirubrobacterales</taxon>
        <taxon>Solirubrobacteraceae</taxon>
        <taxon>Solirubrobacter</taxon>
    </lineage>
</organism>
<dbReference type="AlphaFoldDB" id="A0A660KXS0"/>
<feature type="transmembrane region" description="Helical" evidence="1">
    <location>
        <begin position="401"/>
        <end position="420"/>
    </location>
</feature>
<sequence length="579" mass="64046">MRDSQPSPQPMVEWLAPRVLLHSAQEVVLSGLFANFADKRETMAGLSDEAFRYDQSATDGDFWFDYASDVGDGFDSTYAIAELLAQPLTLGDTRTERGRLLVLGGDQVYPTANWQAYEERFRLPYALALPSAERPPHLFAIPGNHDWYDGLTSFTRVFGQRGHVGGWQTRQARSYFALRLPRGWWLWGIDIQFDAYIDGPQIEYFKGVARQAAPGDQIILATAKPSWIHIEDPEHAPQSWKSLAWFEEEVICKGSGDRAKLALTLTGDLHHYSRYEPAQREPDGLGAKVTAGGGGAYLSPTHWLPETRTLPKVRRSDTPVDDSTAEPTAYERTTIWPPADASSAMARGILAHRSPSRTKRLWLVLGPIYALLALLTAAAVRDQHPSFEGAVADGAGILLDAISIWLLLLVGGLAAGLRVWARSAGAPGRFGVFHALAHVLLAWGATVALLLIPLDWGFLRGYLATAVVFVVGVLGGRLIFVQYLWWTHRAGVKRGEPLWHANEVFAGQGIADYKHFLRFRIDKAGRLTMWAVGLEQVPRYRPELKDGKPDLVTPGTAPTVFDYREVRAPVTAPTTQPVP</sequence>
<dbReference type="SUPFAM" id="SSF56300">
    <property type="entry name" value="Metallo-dependent phosphatases"/>
    <property type="match status" value="1"/>
</dbReference>
<accession>A0A660KXS0</accession>
<feature type="transmembrane region" description="Helical" evidence="1">
    <location>
        <begin position="462"/>
        <end position="486"/>
    </location>
</feature>
<gene>
    <name evidence="2" type="ORF">C8N24_4534</name>
</gene>
<feature type="transmembrane region" description="Helical" evidence="1">
    <location>
        <begin position="432"/>
        <end position="456"/>
    </location>
</feature>
<protein>
    <submittedName>
        <fullName evidence="2">Calcineurin-like phosphoesterase family protein</fullName>
    </submittedName>
</protein>
<dbReference type="PANTHER" id="PTHR34211:SF3">
    <property type="entry name" value="CALCINEURIN-LIKE METALLO-PHOSPHOESTERASE SUPERFAMILY PROTEIN"/>
    <property type="match status" value="1"/>
</dbReference>
<dbReference type="PANTHER" id="PTHR34211">
    <property type="entry name" value="CALCINEURIN-LIKE METALLO-PHOSPHOESTERASE SUPERFAMILY PROTEIN"/>
    <property type="match status" value="1"/>
</dbReference>